<feature type="compositionally biased region" description="Basic residues" evidence="1">
    <location>
        <begin position="20"/>
        <end position="29"/>
    </location>
</feature>
<organism evidence="4 5">
    <name type="scientific">Streptomyces malaysiense</name>
    <dbReference type="NCBI Taxonomy" id="1428626"/>
    <lineage>
        <taxon>Bacteria</taxon>
        <taxon>Bacillati</taxon>
        <taxon>Actinomycetota</taxon>
        <taxon>Actinomycetes</taxon>
        <taxon>Kitasatosporales</taxon>
        <taxon>Streptomycetaceae</taxon>
        <taxon>Streptomyces</taxon>
    </lineage>
</organism>
<evidence type="ECO:0000313" key="5">
    <source>
        <dbReference type="Proteomes" id="UP000034838"/>
    </source>
</evidence>
<evidence type="ECO:0000256" key="1">
    <source>
        <dbReference type="SAM" id="MobiDB-lite"/>
    </source>
</evidence>
<feature type="region of interest" description="Disordered" evidence="1">
    <location>
        <begin position="1"/>
        <end position="29"/>
    </location>
</feature>
<name>A0A1J4Q703_9ACTN</name>
<proteinExistence type="predicted"/>
<evidence type="ECO:0000256" key="2">
    <source>
        <dbReference type="SAM" id="Phobius"/>
    </source>
</evidence>
<gene>
    <name evidence="4" type="ORF">VT52_009110</name>
</gene>
<reference evidence="4" key="1">
    <citation type="submission" date="2016-10" db="EMBL/GenBank/DDBJ databases">
        <title>Genome sequence of Streptomyces malaysiense MUSC 136.</title>
        <authorList>
            <person name="Lee L.-H."/>
            <person name="Ser H.-L."/>
        </authorList>
    </citation>
    <scope>NUCLEOTIDE SEQUENCE [LARGE SCALE GENOMIC DNA]</scope>
    <source>
        <strain evidence="4">MUSC 136</strain>
    </source>
</reference>
<dbReference type="AlphaFoldDB" id="A0A1J4Q703"/>
<feature type="transmembrane region" description="Helical" evidence="2">
    <location>
        <begin position="106"/>
        <end position="123"/>
    </location>
</feature>
<keyword evidence="2" id="KW-0472">Membrane</keyword>
<keyword evidence="5" id="KW-1185">Reference proteome</keyword>
<dbReference type="OrthoDB" id="4238919at2"/>
<evidence type="ECO:0000259" key="3">
    <source>
        <dbReference type="Pfam" id="PF19747"/>
    </source>
</evidence>
<feature type="domain" description="DUF6234" evidence="3">
    <location>
        <begin position="29"/>
        <end position="144"/>
    </location>
</feature>
<comment type="caution">
    <text evidence="4">The sequence shown here is derived from an EMBL/GenBank/DDBJ whole genome shotgun (WGS) entry which is preliminary data.</text>
</comment>
<evidence type="ECO:0000313" key="4">
    <source>
        <dbReference type="EMBL" id="OIK27927.1"/>
    </source>
</evidence>
<dbReference type="InterPro" id="IPR046201">
    <property type="entry name" value="DUF6234"/>
</dbReference>
<keyword evidence="2" id="KW-0812">Transmembrane</keyword>
<protein>
    <recommendedName>
        <fullName evidence="3">DUF6234 domain-containing protein</fullName>
    </recommendedName>
</protein>
<feature type="transmembrane region" description="Helical" evidence="2">
    <location>
        <begin position="76"/>
        <end position="99"/>
    </location>
</feature>
<dbReference type="Proteomes" id="UP000034838">
    <property type="component" value="Unassembled WGS sequence"/>
</dbReference>
<dbReference type="Pfam" id="PF19747">
    <property type="entry name" value="DUF6234"/>
    <property type="match status" value="1"/>
</dbReference>
<keyword evidence="2" id="KW-1133">Transmembrane helix</keyword>
<dbReference type="EMBL" id="LBDA02000017">
    <property type="protein sequence ID" value="OIK27927.1"/>
    <property type="molecule type" value="Genomic_DNA"/>
</dbReference>
<accession>A0A1J4Q703</accession>
<feature type="transmembrane region" description="Helical" evidence="2">
    <location>
        <begin position="33"/>
        <end position="56"/>
    </location>
</feature>
<sequence length="144" mass="15921">MRISTGLRHPAPMTALRPAPSRRRPWSRRTRPGADLALAIPLFLLESAWLVLDWIYGYGLEVWAAQGNRSQIDAAALAHIGRLRVLLVVVLVLAVLAAVFRARWTVIAHLLVAFLVGGSLMAAQHEWEQSHRPPAGCVRYSANC</sequence>